<dbReference type="Proteomes" id="UP000587070">
    <property type="component" value="Unassembled WGS sequence"/>
</dbReference>
<evidence type="ECO:0000313" key="2">
    <source>
        <dbReference type="Proteomes" id="UP000587070"/>
    </source>
</evidence>
<organism evidence="1 2">
    <name type="scientific">Rhodocyclus tenuis</name>
    <name type="common">Rhodospirillum tenue</name>
    <dbReference type="NCBI Taxonomy" id="1066"/>
    <lineage>
        <taxon>Bacteria</taxon>
        <taxon>Pseudomonadati</taxon>
        <taxon>Pseudomonadota</taxon>
        <taxon>Betaproteobacteria</taxon>
        <taxon>Rhodocyclales</taxon>
        <taxon>Rhodocyclaceae</taxon>
        <taxon>Rhodocyclus</taxon>
    </lineage>
</organism>
<protein>
    <recommendedName>
        <fullName evidence="3">DUF2971 domain-containing protein</fullName>
    </recommendedName>
</protein>
<accession>A0A840G9K7</accession>
<evidence type="ECO:0008006" key="3">
    <source>
        <dbReference type="Google" id="ProtNLM"/>
    </source>
</evidence>
<proteinExistence type="predicted"/>
<name>A0A840G9K7_RHOTE</name>
<dbReference type="AlphaFoldDB" id="A0A840G9K7"/>
<gene>
    <name evidence="1" type="ORF">GGD90_001954</name>
</gene>
<dbReference type="RefSeq" id="WP_153116551.1">
    <property type="nucleotide sequence ID" value="NZ_JACIGE010000006.1"/>
</dbReference>
<keyword evidence="2" id="KW-1185">Reference proteome</keyword>
<comment type="caution">
    <text evidence="1">The sequence shown here is derived from an EMBL/GenBank/DDBJ whole genome shotgun (WGS) entry which is preliminary data.</text>
</comment>
<reference evidence="1 2" key="1">
    <citation type="submission" date="2020-08" db="EMBL/GenBank/DDBJ databases">
        <title>Genome sequencing of Purple Non-Sulfur Bacteria from various extreme environments.</title>
        <authorList>
            <person name="Mayer M."/>
        </authorList>
    </citation>
    <scope>NUCLEOTIDE SEQUENCE [LARGE SCALE GENOMIC DNA]</scope>
    <source>
        <strain evidence="1 2">2761</strain>
    </source>
</reference>
<sequence length="220" mass="24493">MDLAKLISLIQLRALYLARLDQLADPYEGSTTQLTAAGIDAFLKNVGSANGYKELGGFYRKARESTFVSCWHANEHESEAMWRLYGGLSGGVAVQTTYAKLVKSIEQVGEVYVGLVRYIDYSTASFPDANAFYPVMHKRASFAYEREVRLVRYRGSPPEPDSPPTSLSIPWNIEAFAEQIFVDPYAPGYYFEAVKAVLSSMAPALVSRLAWSQMKAAPFF</sequence>
<dbReference type="EMBL" id="JACIGE010000006">
    <property type="protein sequence ID" value="MBB4247580.1"/>
    <property type="molecule type" value="Genomic_DNA"/>
</dbReference>
<evidence type="ECO:0000313" key="1">
    <source>
        <dbReference type="EMBL" id="MBB4247580.1"/>
    </source>
</evidence>
<dbReference type="OrthoDB" id="8548541at2"/>